<comment type="similarity">
    <text evidence="6">Belongs to the tRNA(Ile)-lysidine synthase family.</text>
</comment>
<dbReference type="PANTHER" id="PTHR43033:SF5">
    <property type="entry name" value="TRNA(ILE)-LYSIDINE SYNTHETASE"/>
    <property type="match status" value="1"/>
</dbReference>
<dbReference type="InterPro" id="IPR012795">
    <property type="entry name" value="tRNA_Ile_lys_synt_N"/>
</dbReference>
<dbReference type="RefSeq" id="WP_221423074.1">
    <property type="nucleotide sequence ID" value="NZ_CP081297.1"/>
</dbReference>
<name>A0ABX8ZEW1_9SPHN</name>
<keyword evidence="6" id="KW-0963">Cytoplasm</keyword>
<feature type="binding site" evidence="6">
    <location>
        <begin position="34"/>
        <end position="39"/>
    </location>
    <ligand>
        <name>ATP</name>
        <dbReference type="ChEBI" id="CHEBI:30616"/>
    </ligand>
</feature>
<evidence type="ECO:0000256" key="1">
    <source>
        <dbReference type="ARBA" id="ARBA00022598"/>
    </source>
</evidence>
<evidence type="ECO:0000313" key="8">
    <source>
        <dbReference type="EMBL" id="QZD87536.1"/>
    </source>
</evidence>
<reference evidence="8 9" key="1">
    <citation type="submission" date="2021-08" db="EMBL/GenBank/DDBJ databases">
        <title>Comparative Genomics Analysis of the Genus Qipengyuania Reveals Extensive Genetic Diversity and Metabolic Versatility, Including the Description of Fifteen Novel Species.</title>
        <authorList>
            <person name="Liu Y."/>
        </authorList>
    </citation>
    <scope>NUCLEOTIDE SEQUENCE [LARGE SCALE GENOMIC DNA]</scope>
    <source>
        <strain evidence="8 9">1XM2-8</strain>
    </source>
</reference>
<organism evidence="8 9">
    <name type="scientific">Qipengyuania psychrotolerans</name>
    <dbReference type="NCBI Taxonomy" id="2867238"/>
    <lineage>
        <taxon>Bacteria</taxon>
        <taxon>Pseudomonadati</taxon>
        <taxon>Pseudomonadota</taxon>
        <taxon>Alphaproteobacteria</taxon>
        <taxon>Sphingomonadales</taxon>
        <taxon>Erythrobacteraceae</taxon>
        <taxon>Qipengyuania</taxon>
    </lineage>
</organism>
<keyword evidence="4 6" id="KW-0067">ATP-binding</keyword>
<dbReference type="Proteomes" id="UP000824280">
    <property type="component" value="Chromosome"/>
</dbReference>
<comment type="catalytic activity">
    <reaction evidence="5 6">
        <text>cytidine(34) in tRNA(Ile2) + L-lysine + ATP = lysidine(34) in tRNA(Ile2) + AMP + diphosphate + H(+)</text>
        <dbReference type="Rhea" id="RHEA:43744"/>
        <dbReference type="Rhea" id="RHEA-COMP:10625"/>
        <dbReference type="Rhea" id="RHEA-COMP:10670"/>
        <dbReference type="ChEBI" id="CHEBI:15378"/>
        <dbReference type="ChEBI" id="CHEBI:30616"/>
        <dbReference type="ChEBI" id="CHEBI:32551"/>
        <dbReference type="ChEBI" id="CHEBI:33019"/>
        <dbReference type="ChEBI" id="CHEBI:82748"/>
        <dbReference type="ChEBI" id="CHEBI:83665"/>
        <dbReference type="ChEBI" id="CHEBI:456215"/>
        <dbReference type="EC" id="6.3.4.19"/>
    </reaction>
</comment>
<sequence length="328" mass="35960">MDIAPELTERFKTDLAQLWPSIANVDAKLGLAVSGGGDSLALLRLANAALPGRVEAATVDHQLRPESAHEALQVAEFCRSIGVPHQTFEVLVEQGNLQDRARAARYEALAKWCESRGLGALVTAHQMDDQAETLLMRLNRGSGLAGLASIRASGAVPGSAVLLLRPLLSWRRAELAHLVERAGWKAVSDPSNEDLAFDRIRIRKQLEGADWLDVENIARSARLLAEANDFVEEQLSACWNANVDVRDGKLRYYPGKSRFMNIEMLKQIFMRMGAVGSRTELARLADRLWAGENGSLGGVLAKPARDDRGPGFEGRCWTFAAEPARRTN</sequence>
<evidence type="ECO:0000256" key="2">
    <source>
        <dbReference type="ARBA" id="ARBA00022694"/>
    </source>
</evidence>
<keyword evidence="1 6" id="KW-0436">Ligase</keyword>
<dbReference type="NCBIfam" id="TIGR02432">
    <property type="entry name" value="lysidine_TilS_N"/>
    <property type="match status" value="1"/>
</dbReference>
<keyword evidence="3 6" id="KW-0547">Nucleotide-binding</keyword>
<proteinExistence type="inferred from homology"/>
<dbReference type="PANTHER" id="PTHR43033">
    <property type="entry name" value="TRNA(ILE)-LYSIDINE SYNTHASE-RELATED"/>
    <property type="match status" value="1"/>
</dbReference>
<feature type="domain" description="tRNA(Ile)-lysidine/2-thiocytidine synthase N-terminal" evidence="7">
    <location>
        <begin position="30"/>
        <end position="205"/>
    </location>
</feature>
<protein>
    <recommendedName>
        <fullName evidence="6">tRNA(Ile)-lysidine synthase</fullName>
        <ecNumber evidence="6">6.3.4.19</ecNumber>
    </recommendedName>
    <alternativeName>
        <fullName evidence="6">tRNA(Ile)-2-lysyl-cytidine synthase</fullName>
    </alternativeName>
    <alternativeName>
        <fullName evidence="6">tRNA(Ile)-lysidine synthetase</fullName>
    </alternativeName>
</protein>
<evidence type="ECO:0000256" key="4">
    <source>
        <dbReference type="ARBA" id="ARBA00022840"/>
    </source>
</evidence>
<keyword evidence="9" id="KW-1185">Reference proteome</keyword>
<dbReference type="EMBL" id="CP081297">
    <property type="protein sequence ID" value="QZD87536.1"/>
    <property type="molecule type" value="Genomic_DNA"/>
</dbReference>
<dbReference type="InterPro" id="IPR011063">
    <property type="entry name" value="TilS/TtcA_N"/>
</dbReference>
<comment type="subcellular location">
    <subcellularLocation>
        <location evidence="6">Cytoplasm</location>
    </subcellularLocation>
</comment>
<gene>
    <name evidence="6 8" type="primary">tilS</name>
    <name evidence="8" type="ORF">K3166_02160</name>
</gene>
<evidence type="ECO:0000256" key="6">
    <source>
        <dbReference type="HAMAP-Rule" id="MF_01161"/>
    </source>
</evidence>
<accession>A0ABX8ZEW1</accession>
<keyword evidence="2 6" id="KW-0819">tRNA processing</keyword>
<evidence type="ECO:0000313" key="9">
    <source>
        <dbReference type="Proteomes" id="UP000824280"/>
    </source>
</evidence>
<comment type="function">
    <text evidence="6">Ligates lysine onto the cytidine present at position 34 of the AUA codon-specific tRNA(Ile) that contains the anticodon CAU, in an ATP-dependent manner. Cytidine is converted to lysidine, thus changing the amino acid specificity of the tRNA from methionine to isoleucine.</text>
</comment>
<dbReference type="Gene3D" id="3.40.50.620">
    <property type="entry name" value="HUPs"/>
    <property type="match status" value="1"/>
</dbReference>
<dbReference type="CDD" id="cd01992">
    <property type="entry name" value="TilS_N"/>
    <property type="match status" value="1"/>
</dbReference>
<evidence type="ECO:0000256" key="5">
    <source>
        <dbReference type="ARBA" id="ARBA00048539"/>
    </source>
</evidence>
<dbReference type="InterPro" id="IPR012094">
    <property type="entry name" value="tRNA_Ile_lys_synt"/>
</dbReference>
<dbReference type="SUPFAM" id="SSF52402">
    <property type="entry name" value="Adenine nucleotide alpha hydrolases-like"/>
    <property type="match status" value="1"/>
</dbReference>
<dbReference type="Pfam" id="PF01171">
    <property type="entry name" value="ATP_bind_3"/>
    <property type="match status" value="1"/>
</dbReference>
<evidence type="ECO:0000259" key="7">
    <source>
        <dbReference type="Pfam" id="PF01171"/>
    </source>
</evidence>
<dbReference type="GO" id="GO:0032267">
    <property type="term" value="F:tRNA(Ile)-lysidine synthase activity"/>
    <property type="evidence" value="ECO:0007669"/>
    <property type="project" value="UniProtKB-EC"/>
</dbReference>
<comment type="domain">
    <text evidence="6">The N-terminal region contains the highly conserved SGGXDS motif, predicted to be a P-loop motif involved in ATP binding.</text>
</comment>
<dbReference type="EC" id="6.3.4.19" evidence="6"/>
<evidence type="ECO:0000256" key="3">
    <source>
        <dbReference type="ARBA" id="ARBA00022741"/>
    </source>
</evidence>
<dbReference type="InterPro" id="IPR014729">
    <property type="entry name" value="Rossmann-like_a/b/a_fold"/>
</dbReference>
<dbReference type="HAMAP" id="MF_01161">
    <property type="entry name" value="tRNA_Ile_lys_synt"/>
    <property type="match status" value="1"/>
</dbReference>